<dbReference type="RefSeq" id="WP_054538124.1">
    <property type="nucleotide sequence ID" value="NZ_JACIEQ010000001.1"/>
</dbReference>
<dbReference type="SFLD" id="SFLDS00003">
    <property type="entry name" value="Haloacid_Dehalogenase"/>
    <property type="match status" value="1"/>
</dbReference>
<dbReference type="NCBIfam" id="TIGR01486">
    <property type="entry name" value="HAD-SF-IIB-MPGP"/>
    <property type="match status" value="1"/>
</dbReference>
<evidence type="ECO:0000313" key="5">
    <source>
        <dbReference type="Proteomes" id="UP000585681"/>
    </source>
</evidence>
<protein>
    <submittedName>
        <fullName evidence="4">Mannosyl-3-phosphoglycerate phosphatase</fullName>
        <ecNumber evidence="4">3.1.3.70</ecNumber>
    </submittedName>
</protein>
<dbReference type="InterPro" id="IPR023214">
    <property type="entry name" value="HAD_sf"/>
</dbReference>
<dbReference type="InterPro" id="IPR006381">
    <property type="entry name" value="HAD-SF-IIB-MPGP"/>
</dbReference>
<accession>A0A840CB94</accession>
<dbReference type="GO" id="GO:0051479">
    <property type="term" value="P:mannosylglycerate biosynthetic process"/>
    <property type="evidence" value="ECO:0007669"/>
    <property type="project" value="InterPro"/>
</dbReference>
<organism evidence="4 5">
    <name type="scientific">Actibacterium naphthalenivorans</name>
    <dbReference type="NCBI Taxonomy" id="1614693"/>
    <lineage>
        <taxon>Bacteria</taxon>
        <taxon>Pseudomonadati</taxon>
        <taxon>Pseudomonadota</taxon>
        <taxon>Alphaproteobacteria</taxon>
        <taxon>Rhodobacterales</taxon>
        <taxon>Roseobacteraceae</taxon>
        <taxon>Actibacterium</taxon>
    </lineage>
</organism>
<keyword evidence="3" id="KW-0460">Magnesium</keyword>
<dbReference type="SFLD" id="SFLDG01142">
    <property type="entry name" value="C2.B.2:_Mannosyl-3-phosphoglyc"/>
    <property type="match status" value="1"/>
</dbReference>
<dbReference type="EMBL" id="JACIEQ010000001">
    <property type="protein sequence ID" value="MBB4020838.1"/>
    <property type="molecule type" value="Genomic_DNA"/>
</dbReference>
<keyword evidence="2 4" id="KW-0378">Hydrolase</keyword>
<dbReference type="Pfam" id="PF08282">
    <property type="entry name" value="Hydrolase_3"/>
    <property type="match status" value="2"/>
</dbReference>
<evidence type="ECO:0000256" key="3">
    <source>
        <dbReference type="ARBA" id="ARBA00022842"/>
    </source>
</evidence>
<dbReference type="GO" id="GO:0050531">
    <property type="term" value="F:mannosyl-3-phosphoglycerate phosphatase activity"/>
    <property type="evidence" value="ECO:0007669"/>
    <property type="project" value="UniProtKB-EC"/>
</dbReference>
<dbReference type="NCBIfam" id="TIGR01484">
    <property type="entry name" value="HAD-SF-IIB"/>
    <property type="match status" value="1"/>
</dbReference>
<dbReference type="PANTHER" id="PTHR10000">
    <property type="entry name" value="PHOSPHOSERINE PHOSPHATASE"/>
    <property type="match status" value="1"/>
</dbReference>
<dbReference type="EC" id="3.1.3.70" evidence="4"/>
<evidence type="ECO:0000256" key="1">
    <source>
        <dbReference type="ARBA" id="ARBA00022723"/>
    </source>
</evidence>
<proteinExistence type="predicted"/>
<sequence length="259" mass="26842">MPGIALIVFTDLDGTLLDHDSYSHAAAAPALRQLRDKGVPVVLASSKTAAEIAPLRAELGFSHVPAIVENGAGVLAPGAGADGGDADYARLRRILATLPAELRAGFQGFGDWGPEGIARETGLSPQSAALAARRSFSEPGLWSGAADARQAFLDALAAHGVRAREGGRFLTLSFGGTKAAQMGAIAARYGNPFIVALGDAPNDTEMLERADLGIVVANPHRAPLPDMAGEDAGHIRRTTEPGPSGWNRAMLDVIVERGI</sequence>
<evidence type="ECO:0000256" key="2">
    <source>
        <dbReference type="ARBA" id="ARBA00022801"/>
    </source>
</evidence>
<dbReference type="AlphaFoldDB" id="A0A840CB94"/>
<gene>
    <name evidence="4" type="ORF">GGR17_000629</name>
</gene>
<dbReference type="PANTHER" id="PTHR10000:SF8">
    <property type="entry name" value="HAD SUPERFAMILY HYDROLASE-LIKE, TYPE 3"/>
    <property type="match status" value="1"/>
</dbReference>
<dbReference type="Gene3D" id="3.30.980.20">
    <property type="entry name" value="Putative mannosyl-3-phosphoglycerate phosphatase, domain 2"/>
    <property type="match status" value="1"/>
</dbReference>
<dbReference type="SFLD" id="SFLDG01140">
    <property type="entry name" value="C2.B:_Phosphomannomutase_and_P"/>
    <property type="match status" value="1"/>
</dbReference>
<dbReference type="Proteomes" id="UP000585681">
    <property type="component" value="Unassembled WGS sequence"/>
</dbReference>
<dbReference type="GO" id="GO:0005829">
    <property type="term" value="C:cytosol"/>
    <property type="evidence" value="ECO:0007669"/>
    <property type="project" value="TreeGrafter"/>
</dbReference>
<dbReference type="SUPFAM" id="SSF56784">
    <property type="entry name" value="HAD-like"/>
    <property type="match status" value="1"/>
</dbReference>
<dbReference type="GO" id="GO:0000287">
    <property type="term" value="F:magnesium ion binding"/>
    <property type="evidence" value="ECO:0007669"/>
    <property type="project" value="TreeGrafter"/>
</dbReference>
<evidence type="ECO:0000313" key="4">
    <source>
        <dbReference type="EMBL" id="MBB4020838.1"/>
    </source>
</evidence>
<dbReference type="InterPro" id="IPR036412">
    <property type="entry name" value="HAD-like_sf"/>
</dbReference>
<dbReference type="InterPro" id="IPR006379">
    <property type="entry name" value="HAD-SF_hydro_IIB"/>
</dbReference>
<dbReference type="Gene3D" id="3.40.50.1000">
    <property type="entry name" value="HAD superfamily/HAD-like"/>
    <property type="match status" value="1"/>
</dbReference>
<reference evidence="4" key="1">
    <citation type="submission" date="2020-08" db="EMBL/GenBank/DDBJ databases">
        <title>Genomic Encyclopedia of Type Strains, Phase IV (KMG-IV): sequencing the most valuable type-strain genomes for metagenomic binning, comparative biology and taxonomic classification.</title>
        <authorList>
            <person name="Goeker M."/>
        </authorList>
    </citation>
    <scope>NUCLEOTIDE SEQUENCE [LARGE SCALE GENOMIC DNA]</scope>
    <source>
        <strain evidence="4">DSM 105040</strain>
    </source>
</reference>
<comment type="caution">
    <text evidence="4">The sequence shown here is derived from an EMBL/GenBank/DDBJ whole genome shotgun (WGS) entry which is preliminary data.</text>
</comment>
<name>A0A840CB94_9RHOB</name>
<keyword evidence="5" id="KW-1185">Reference proteome</keyword>
<keyword evidence="1" id="KW-0479">Metal-binding</keyword>